<protein>
    <recommendedName>
        <fullName evidence="3">Bacteriocin-type signal sequence-containing protein</fullName>
    </recommendedName>
</protein>
<proteinExistence type="predicted"/>
<dbReference type="Proteomes" id="UP000830552">
    <property type="component" value="Chromosome"/>
</dbReference>
<dbReference type="EMBL" id="CP096203">
    <property type="protein sequence ID" value="UPQ74660.1"/>
    <property type="molecule type" value="Genomic_DNA"/>
</dbReference>
<reference evidence="1" key="1">
    <citation type="submission" date="2022-04" db="EMBL/GenBank/DDBJ databases">
        <title>Evolutionary, genomic, and biogeographic characterization of Chryseobacterium nepalense represented by a plastic-degrading bacterium AC3.</title>
        <authorList>
            <person name="Yin Z."/>
            <person name="Liu X."/>
            <person name="Wang D."/>
            <person name="Xie Z."/>
        </authorList>
    </citation>
    <scope>NUCLEOTIDE SEQUENCE</scope>
    <source>
        <strain evidence="1">AC3</strain>
    </source>
</reference>
<keyword evidence="2" id="KW-1185">Reference proteome</keyword>
<organism evidence="1 2">
    <name type="scientific">Chryseobacterium nepalense</name>
    <dbReference type="NCBI Taxonomy" id="1854498"/>
    <lineage>
        <taxon>Bacteria</taxon>
        <taxon>Pseudomonadati</taxon>
        <taxon>Bacteroidota</taxon>
        <taxon>Flavobacteriia</taxon>
        <taxon>Flavobacteriales</taxon>
        <taxon>Weeksellaceae</taxon>
        <taxon>Chryseobacterium group</taxon>
        <taxon>Chryseobacterium</taxon>
    </lineage>
</organism>
<accession>A0ABY4K1I6</accession>
<evidence type="ECO:0000313" key="1">
    <source>
        <dbReference type="EMBL" id="UPQ74660.1"/>
    </source>
</evidence>
<dbReference type="RefSeq" id="WP_248389343.1">
    <property type="nucleotide sequence ID" value="NZ_CP096203.1"/>
</dbReference>
<name>A0ABY4K1I6_9FLAO</name>
<evidence type="ECO:0000313" key="2">
    <source>
        <dbReference type="Proteomes" id="UP000830552"/>
    </source>
</evidence>
<sequence length="70" mass="8153">MNLLIKYFIFQENLTLFVSQILIFIMMKKQTQTKKLVFKKLQLTKINNLQKILGGTQFNQNLELEGGDGC</sequence>
<evidence type="ECO:0008006" key="3">
    <source>
        <dbReference type="Google" id="ProtNLM"/>
    </source>
</evidence>
<gene>
    <name evidence="1" type="ORF">M0D58_11430</name>
</gene>